<feature type="repeat" description="NHL" evidence="2">
    <location>
        <begin position="40"/>
        <end position="82"/>
    </location>
</feature>
<keyword evidence="1" id="KW-0677">Repeat</keyword>
<dbReference type="PANTHER" id="PTHR24104:SF41">
    <property type="entry name" value="BRAIN TUMOR PROTEIN"/>
    <property type="match status" value="1"/>
</dbReference>
<dbReference type="PROSITE" id="PS51125">
    <property type="entry name" value="NHL"/>
    <property type="match status" value="2"/>
</dbReference>
<evidence type="ECO:0000313" key="3">
    <source>
        <dbReference type="Proteomes" id="UP000887578"/>
    </source>
</evidence>
<dbReference type="Gene3D" id="2.120.10.30">
    <property type="entry name" value="TolB, C-terminal domain"/>
    <property type="match status" value="1"/>
</dbReference>
<dbReference type="PANTHER" id="PTHR24104">
    <property type="entry name" value="E3 UBIQUITIN-PROTEIN LIGASE NHLRC1-RELATED"/>
    <property type="match status" value="1"/>
</dbReference>
<feature type="repeat" description="NHL" evidence="2">
    <location>
        <begin position="1"/>
        <end position="39"/>
    </location>
</feature>
<dbReference type="InterPro" id="IPR001258">
    <property type="entry name" value="NHL_repeat"/>
</dbReference>
<dbReference type="InterPro" id="IPR011042">
    <property type="entry name" value="6-blade_b-propeller_TolB-like"/>
</dbReference>
<accession>A0A914Q4L2</accession>
<proteinExistence type="predicted"/>
<dbReference type="SUPFAM" id="SSF101898">
    <property type="entry name" value="NHL repeat"/>
    <property type="match status" value="1"/>
</dbReference>
<sequence length="151" mass="17606">MRKFGAKILQHPRGVCVDSQGRIIVVEFMVMRVIIFDSYGNVLQKFSCFQYLEFPNGVCATPNNEIVISYYRVHCIKVFSYEGQYLRQIGGEDNHYNFNFTIFVQKGNVLNALESKVKHAKCFDMILIDDDSVVPAIKDYRLYRYFHPLTV</sequence>
<reference evidence="4" key="1">
    <citation type="submission" date="2022-11" db="UniProtKB">
        <authorList>
            <consortium name="WormBaseParasite"/>
        </authorList>
    </citation>
    <scope>IDENTIFICATION</scope>
</reference>
<dbReference type="InterPro" id="IPR050952">
    <property type="entry name" value="TRIM-NHL_E3_ligases"/>
</dbReference>
<dbReference type="Proteomes" id="UP000887578">
    <property type="component" value="Unplaced"/>
</dbReference>
<evidence type="ECO:0000256" key="1">
    <source>
        <dbReference type="ARBA" id="ARBA00022737"/>
    </source>
</evidence>
<dbReference type="Pfam" id="PF01436">
    <property type="entry name" value="NHL"/>
    <property type="match status" value="1"/>
</dbReference>
<protein>
    <submittedName>
        <fullName evidence="4">Uncharacterized protein</fullName>
    </submittedName>
</protein>
<keyword evidence="3" id="KW-1185">Reference proteome</keyword>
<evidence type="ECO:0000256" key="2">
    <source>
        <dbReference type="PROSITE-ProRule" id="PRU00504"/>
    </source>
</evidence>
<organism evidence="3 4">
    <name type="scientific">Panagrolaimus davidi</name>
    <dbReference type="NCBI Taxonomy" id="227884"/>
    <lineage>
        <taxon>Eukaryota</taxon>
        <taxon>Metazoa</taxon>
        <taxon>Ecdysozoa</taxon>
        <taxon>Nematoda</taxon>
        <taxon>Chromadorea</taxon>
        <taxon>Rhabditida</taxon>
        <taxon>Tylenchina</taxon>
        <taxon>Panagrolaimomorpha</taxon>
        <taxon>Panagrolaimoidea</taxon>
        <taxon>Panagrolaimidae</taxon>
        <taxon>Panagrolaimus</taxon>
    </lineage>
</organism>
<evidence type="ECO:0000313" key="4">
    <source>
        <dbReference type="WBParaSite" id="PDA_v2.g22117.t1"/>
    </source>
</evidence>
<dbReference type="WBParaSite" id="PDA_v2.g22117.t1">
    <property type="protein sequence ID" value="PDA_v2.g22117.t1"/>
    <property type="gene ID" value="PDA_v2.g22117"/>
</dbReference>
<dbReference type="AlphaFoldDB" id="A0A914Q4L2"/>
<name>A0A914Q4L2_9BILA</name>
<dbReference type="GO" id="GO:0003730">
    <property type="term" value="F:mRNA 3'-UTR binding"/>
    <property type="evidence" value="ECO:0007669"/>
    <property type="project" value="TreeGrafter"/>
</dbReference>